<dbReference type="InterPro" id="IPR010658">
    <property type="entry name" value="Nodulin-like"/>
</dbReference>
<evidence type="ECO:0000313" key="8">
    <source>
        <dbReference type="Proteomes" id="UP000269793"/>
    </source>
</evidence>
<feature type="transmembrane region" description="Helical" evidence="5">
    <location>
        <begin position="380"/>
        <end position="402"/>
    </location>
</feature>
<dbReference type="PANTHER" id="PTHR21576:SF160">
    <property type="entry name" value="NODULIN-LIKE DOMAIN-CONTAINING PROTEIN"/>
    <property type="match status" value="1"/>
</dbReference>
<feature type="transmembrane region" description="Helical" evidence="5">
    <location>
        <begin position="443"/>
        <end position="461"/>
    </location>
</feature>
<evidence type="ECO:0000256" key="3">
    <source>
        <dbReference type="ARBA" id="ARBA00022989"/>
    </source>
</evidence>
<dbReference type="EMBL" id="CP033151">
    <property type="protein sequence ID" value="AYO43581.1"/>
    <property type="molecule type" value="Genomic_DNA"/>
</dbReference>
<feature type="transmembrane region" description="Helical" evidence="5">
    <location>
        <begin position="408"/>
        <end position="431"/>
    </location>
</feature>
<reference evidence="7 8" key="1">
    <citation type="submission" date="2018-10" db="EMBL/GenBank/DDBJ databases">
        <title>Complete genome sequence of Malassezia restricta CBS 7877.</title>
        <authorList>
            <person name="Morand S.C."/>
            <person name="Bertignac M."/>
            <person name="Iltis A."/>
            <person name="Kolder I."/>
            <person name="Pirovano W."/>
            <person name="Jourdain R."/>
            <person name="Clavaud C."/>
        </authorList>
    </citation>
    <scope>NUCLEOTIDE SEQUENCE [LARGE SCALE GENOMIC DNA]</scope>
    <source>
        <strain evidence="7 8">CBS 7877</strain>
    </source>
</reference>
<dbReference type="InterPro" id="IPR036259">
    <property type="entry name" value="MFS_trans_sf"/>
</dbReference>
<accession>A0A3G2S616</accession>
<comment type="subcellular location">
    <subcellularLocation>
        <location evidence="1">Membrane</location>
        <topology evidence="1">Multi-pass membrane protein</topology>
    </subcellularLocation>
</comment>
<dbReference type="PANTHER" id="PTHR21576">
    <property type="entry name" value="UNCHARACTERIZED NODULIN-LIKE PROTEIN"/>
    <property type="match status" value="1"/>
</dbReference>
<keyword evidence="4 5" id="KW-0472">Membrane</keyword>
<gene>
    <name evidence="7" type="ORF">DNF11_2631</name>
</gene>
<evidence type="ECO:0000256" key="1">
    <source>
        <dbReference type="ARBA" id="ARBA00004141"/>
    </source>
</evidence>
<dbReference type="SUPFAM" id="SSF103473">
    <property type="entry name" value="MFS general substrate transporter"/>
    <property type="match status" value="1"/>
</dbReference>
<proteinExistence type="predicted"/>
<name>A0A3G2S616_MALR7</name>
<evidence type="ECO:0000313" key="7">
    <source>
        <dbReference type="EMBL" id="AYO43581.1"/>
    </source>
</evidence>
<feature type="transmembrane region" description="Helical" evidence="5">
    <location>
        <begin position="37"/>
        <end position="57"/>
    </location>
</feature>
<dbReference type="AlphaFoldDB" id="A0A3G2S616"/>
<dbReference type="Proteomes" id="UP000269793">
    <property type="component" value="Chromosome IV"/>
</dbReference>
<keyword evidence="3 5" id="KW-1133">Transmembrane helix</keyword>
<dbReference type="VEuPathDB" id="FungiDB:DNF11_2631"/>
<organism evidence="7 8">
    <name type="scientific">Malassezia restricta (strain ATCC 96810 / NBRC 103918 / CBS 7877)</name>
    <name type="common">Seborrheic dermatitis infection agent</name>
    <dbReference type="NCBI Taxonomy" id="425264"/>
    <lineage>
        <taxon>Eukaryota</taxon>
        <taxon>Fungi</taxon>
        <taxon>Dikarya</taxon>
        <taxon>Basidiomycota</taxon>
        <taxon>Ustilaginomycotina</taxon>
        <taxon>Malasseziomycetes</taxon>
        <taxon>Malasseziales</taxon>
        <taxon>Malasseziaceae</taxon>
        <taxon>Malassezia</taxon>
    </lineage>
</organism>
<keyword evidence="8" id="KW-1185">Reference proteome</keyword>
<evidence type="ECO:0000256" key="5">
    <source>
        <dbReference type="SAM" id="Phobius"/>
    </source>
</evidence>
<feature type="domain" description="Nodulin-like" evidence="6">
    <location>
        <begin position="8"/>
        <end position="195"/>
    </location>
</feature>
<protein>
    <recommendedName>
        <fullName evidence="6">Nodulin-like domain-containing protein</fullName>
    </recommendedName>
</protein>
<keyword evidence="2 5" id="KW-0812">Transmembrane</keyword>
<dbReference type="GO" id="GO:0000329">
    <property type="term" value="C:fungal-type vacuole membrane"/>
    <property type="evidence" value="ECO:0007669"/>
    <property type="project" value="TreeGrafter"/>
</dbReference>
<dbReference type="Gene3D" id="1.20.1250.20">
    <property type="entry name" value="MFS general substrate transporter like domains"/>
    <property type="match status" value="1"/>
</dbReference>
<feature type="transmembrane region" description="Helical" evidence="5">
    <location>
        <begin position="274"/>
        <end position="292"/>
    </location>
</feature>
<feature type="transmembrane region" description="Helical" evidence="5">
    <location>
        <begin position="137"/>
        <end position="157"/>
    </location>
</feature>
<sequence length="492" mass="53766">MSDRRRVVSLLGSVLIALSAGSTYVFSTYAPQLQDALHLSSTQLNVLGLAGNLGMYMSGPIWGRWIDRSGPYGAITSGAFLVLIGYGMLSRAYKYGWTNVPVVVLALFCLLTGLGNSAGNNAAINVQARSWNEQQRASAMALVLSAFGLSAFVYSTLSHAFFTDNVTGYLDLLALGSFTCFLTGMALIKTVPPQPVYLPEHPIAEEETRPVTSQREMRRSTSETSARVIAWIQDVHESEYHVPEAQQEDAAGNDEVDEAPLNITGLALLRNTDFLLLFTVIGLLSGSGLLLINNVGIMTRALWDYAEKQHKNPLESTQLAAMTGVTVELLKKKGRKMAMQKVQALQVSCLSVGNATGRILIGFTSDVLVHMTRKSSHRTFLLLPIVLLAIVSQGLAAWPNVITTVHRLLFVSGITGLMYGFLFGLGPVLVFEWFGMSSFSQNWGWMSFAPVIVGNVYNIMFGRCVPRVTDICQCVRCACAEERHTQPPLQAW</sequence>
<dbReference type="OrthoDB" id="410267at2759"/>
<evidence type="ECO:0000259" key="6">
    <source>
        <dbReference type="Pfam" id="PF06813"/>
    </source>
</evidence>
<feature type="transmembrane region" description="Helical" evidence="5">
    <location>
        <begin position="69"/>
        <end position="89"/>
    </location>
</feature>
<dbReference type="Pfam" id="PF06813">
    <property type="entry name" value="Nodulin-like"/>
    <property type="match status" value="1"/>
</dbReference>
<feature type="transmembrane region" description="Helical" evidence="5">
    <location>
        <begin position="95"/>
        <end position="116"/>
    </location>
</feature>
<evidence type="ECO:0000256" key="2">
    <source>
        <dbReference type="ARBA" id="ARBA00022692"/>
    </source>
</evidence>
<evidence type="ECO:0000256" key="4">
    <source>
        <dbReference type="ARBA" id="ARBA00023136"/>
    </source>
</evidence>